<evidence type="ECO:0008006" key="3">
    <source>
        <dbReference type="Google" id="ProtNLM"/>
    </source>
</evidence>
<gene>
    <name evidence="1" type="ORF">GCM10011366_27130</name>
</gene>
<sequence length="474" mass="49978">MGVKVDPDVLAATVVALDTAARELPGLLSRARDLDAAGDVARLAPVEGWATDTSREITKRIGIVDKINGATVTIGGVTMSRELATEIAGGQTPIDDAMIAVALADPDDRRWQNTDPANLKELFEQLQADAIRRLAGMANQEQAEALVEAFGLVNDVAQVGYVSVSSMAAIFQVGGPALANLLARSRIVTPALDALATVNEGSRAAWANRISSALNTLDDYYLRGRTQFKYPGAFVPNTAGRVLTTITPITENFDDWVARMASRTQPYQVQGVQRSTLLARFLQSQTGTRATTWVSGILSTTSGGQLATRLSAITNGVLGRAWTNPTTGATYVRGAGNMLSMANQSGVRTMLSSAGALRVAGAAGSAFATVDGVVGLVNNFDEHQQMWNEGGVEGRAHVVGEYAETAFNASMTAAMVAPNPVTLGLVAVTGVVWAGAEVVEHWDDITAAADQAADWAGDRLEDVAESDLNPMNWF</sequence>
<reference evidence="1" key="1">
    <citation type="journal article" date="2014" name="Int. J. Syst. Evol. Microbiol.">
        <title>Complete genome sequence of Corynebacterium casei LMG S-19264T (=DSM 44701T), isolated from a smear-ripened cheese.</title>
        <authorList>
            <consortium name="US DOE Joint Genome Institute (JGI-PGF)"/>
            <person name="Walter F."/>
            <person name="Albersmeier A."/>
            <person name="Kalinowski J."/>
            <person name="Ruckert C."/>
        </authorList>
    </citation>
    <scope>NUCLEOTIDE SEQUENCE</scope>
    <source>
        <strain evidence="1">CGMCC 1.12160</strain>
    </source>
</reference>
<protein>
    <recommendedName>
        <fullName evidence="3">PE-PGRS family protein</fullName>
    </recommendedName>
</protein>
<comment type="caution">
    <text evidence="1">The sequence shown here is derived from an EMBL/GenBank/DDBJ whole genome shotgun (WGS) entry which is preliminary data.</text>
</comment>
<dbReference type="Proteomes" id="UP000605670">
    <property type="component" value="Unassembled WGS sequence"/>
</dbReference>
<name>A0A917F9L2_9MICO</name>
<dbReference type="EMBL" id="BMEM01000005">
    <property type="protein sequence ID" value="GGF57923.1"/>
    <property type="molecule type" value="Genomic_DNA"/>
</dbReference>
<accession>A0A917F9L2</accession>
<evidence type="ECO:0000313" key="2">
    <source>
        <dbReference type="Proteomes" id="UP000605670"/>
    </source>
</evidence>
<organism evidence="1 2">
    <name type="scientific">Ornithinimicrobium tianjinense</name>
    <dbReference type="NCBI Taxonomy" id="1195761"/>
    <lineage>
        <taxon>Bacteria</taxon>
        <taxon>Bacillati</taxon>
        <taxon>Actinomycetota</taxon>
        <taxon>Actinomycetes</taxon>
        <taxon>Micrococcales</taxon>
        <taxon>Ornithinimicrobiaceae</taxon>
        <taxon>Ornithinimicrobium</taxon>
    </lineage>
</organism>
<dbReference type="RefSeq" id="WP_188431686.1">
    <property type="nucleotide sequence ID" value="NZ_BAABKH010000006.1"/>
</dbReference>
<evidence type="ECO:0000313" key="1">
    <source>
        <dbReference type="EMBL" id="GGF57923.1"/>
    </source>
</evidence>
<reference evidence="1" key="2">
    <citation type="submission" date="2020-09" db="EMBL/GenBank/DDBJ databases">
        <authorList>
            <person name="Sun Q."/>
            <person name="Zhou Y."/>
        </authorList>
    </citation>
    <scope>NUCLEOTIDE SEQUENCE</scope>
    <source>
        <strain evidence="1">CGMCC 1.12160</strain>
    </source>
</reference>
<proteinExistence type="predicted"/>
<dbReference type="AlphaFoldDB" id="A0A917F9L2"/>
<keyword evidence="2" id="KW-1185">Reference proteome</keyword>